<evidence type="ECO:0000256" key="1">
    <source>
        <dbReference type="ARBA" id="ARBA00004305"/>
    </source>
</evidence>
<dbReference type="eggNOG" id="KOG4620">
    <property type="taxonomic scope" value="Eukaryota"/>
</dbReference>
<dbReference type="EMBL" id="HF935944">
    <property type="protein sequence ID" value="CCX14231.1"/>
    <property type="molecule type" value="Genomic_DNA"/>
</dbReference>
<evidence type="ECO:0000256" key="4">
    <source>
        <dbReference type="ARBA" id="ARBA00025715"/>
    </source>
</evidence>
<dbReference type="OrthoDB" id="273010at2759"/>
<gene>
    <name evidence="6" type="ORF">PCON_13824</name>
</gene>
<dbReference type="PANTHER" id="PTHR13675">
    <property type="entry name" value="LYR MOTIF-CONTAINING PROTEIN 2"/>
    <property type="match status" value="1"/>
</dbReference>
<organism evidence="6 7">
    <name type="scientific">Pyronema omphalodes (strain CBS 100304)</name>
    <name type="common">Pyronema confluens</name>
    <dbReference type="NCBI Taxonomy" id="1076935"/>
    <lineage>
        <taxon>Eukaryota</taxon>
        <taxon>Fungi</taxon>
        <taxon>Dikarya</taxon>
        <taxon>Ascomycota</taxon>
        <taxon>Pezizomycotina</taxon>
        <taxon>Pezizomycetes</taxon>
        <taxon>Pezizales</taxon>
        <taxon>Pyronemataceae</taxon>
        <taxon>Pyronema</taxon>
    </lineage>
</organism>
<feature type="domain" description="Complex 1 LYR protein" evidence="5">
    <location>
        <begin position="9"/>
        <end position="68"/>
    </location>
</feature>
<proteinExistence type="inferred from homology"/>
<evidence type="ECO:0000313" key="6">
    <source>
        <dbReference type="EMBL" id="CCX14231.1"/>
    </source>
</evidence>
<keyword evidence="3" id="KW-0143">Chaperone</keyword>
<reference evidence="6 7" key="1">
    <citation type="journal article" date="2013" name="PLoS Genet.">
        <title>The genome and development-dependent transcriptomes of Pyronema confluens: a window into fungal evolution.</title>
        <authorList>
            <person name="Traeger S."/>
            <person name="Altegoer F."/>
            <person name="Freitag M."/>
            <person name="Gabaldon T."/>
            <person name="Kempken F."/>
            <person name="Kumar A."/>
            <person name="Marcet-Houben M."/>
            <person name="Poggeler S."/>
            <person name="Stajich J.E."/>
            <person name="Nowrousian M."/>
        </authorList>
    </citation>
    <scope>NUCLEOTIDE SEQUENCE [LARGE SCALE GENOMIC DNA]</scope>
    <source>
        <strain evidence="7">CBS 100304</strain>
        <tissue evidence="6">Vegetative mycelium</tissue>
    </source>
</reference>
<evidence type="ECO:0000313" key="7">
    <source>
        <dbReference type="Proteomes" id="UP000018144"/>
    </source>
</evidence>
<dbReference type="OMA" id="VEMYSSP"/>
<dbReference type="PANTHER" id="PTHR13675:SF1">
    <property type="entry name" value="SUCCINATE DEHYDROGENASE ASSEMBLY FACTOR 1, MITOCHONDRIAL"/>
    <property type="match status" value="1"/>
</dbReference>
<accession>U4L7V9</accession>
<dbReference type="GO" id="GO:0005759">
    <property type="term" value="C:mitochondrial matrix"/>
    <property type="evidence" value="ECO:0007669"/>
    <property type="project" value="UniProtKB-SubCell"/>
</dbReference>
<dbReference type="InterPro" id="IPR045295">
    <property type="entry name" value="Complex1_LYR_SDHAF1_LYRM8"/>
</dbReference>
<sequence length="79" mass="9352">MVRLSGIQRDVLSLYRSCLRMVRQKPVESQNNFKSYIREQFRAHLGVNKKDFATVEHLLRTGQRKLEMYSQPGIKNISR</sequence>
<protein>
    <submittedName>
        <fullName evidence="6">Similar to Succinate dehydrogenase assembly factor 1 homolog, mitochondrial acc. no. Q3E785</fullName>
    </submittedName>
</protein>
<evidence type="ECO:0000256" key="2">
    <source>
        <dbReference type="ARBA" id="ARBA00023128"/>
    </source>
</evidence>
<dbReference type="GO" id="GO:0034553">
    <property type="term" value="P:mitochondrial respiratory chain complex II assembly"/>
    <property type="evidence" value="ECO:0007669"/>
    <property type="project" value="InterPro"/>
</dbReference>
<dbReference type="STRING" id="1076935.U4L7V9"/>
<keyword evidence="2" id="KW-0496">Mitochondrion</keyword>
<evidence type="ECO:0000256" key="3">
    <source>
        <dbReference type="ARBA" id="ARBA00023186"/>
    </source>
</evidence>
<comment type="subcellular location">
    <subcellularLocation>
        <location evidence="1">Mitochondrion matrix</location>
    </subcellularLocation>
</comment>
<keyword evidence="7" id="KW-1185">Reference proteome</keyword>
<dbReference type="Pfam" id="PF05347">
    <property type="entry name" value="Complex1_LYR"/>
    <property type="match status" value="1"/>
</dbReference>
<dbReference type="InterPro" id="IPR008011">
    <property type="entry name" value="Complex1_LYR_dom"/>
</dbReference>
<evidence type="ECO:0000259" key="5">
    <source>
        <dbReference type="Pfam" id="PF05347"/>
    </source>
</evidence>
<comment type="similarity">
    <text evidence="4">Belongs to the complex I LYR family. SDHAF1 subfamily.</text>
</comment>
<dbReference type="AlphaFoldDB" id="U4L7V9"/>
<dbReference type="CDD" id="cd20268">
    <property type="entry name" value="Complex1_LYR_SDHAF1_LYRM8"/>
    <property type="match status" value="1"/>
</dbReference>
<dbReference type="Proteomes" id="UP000018144">
    <property type="component" value="Unassembled WGS sequence"/>
</dbReference>
<name>U4L7V9_PYROM</name>